<reference evidence="1 2" key="1">
    <citation type="submission" date="2020-07" db="EMBL/GenBank/DDBJ databases">
        <title>Streptomyces phage Genome sequencing and assembly.</title>
        <authorList>
            <person name="Sharma V."/>
            <person name="Hardy A."/>
            <person name="Frunzke J."/>
        </authorList>
    </citation>
    <scope>NUCLEOTIDE SEQUENCE [LARGE SCALE GENOMIC DNA]</scope>
</reference>
<evidence type="ECO:0000313" key="2">
    <source>
        <dbReference type="Proteomes" id="UP000515922"/>
    </source>
</evidence>
<evidence type="ECO:0000313" key="1">
    <source>
        <dbReference type="EMBL" id="QMP84257.1"/>
    </source>
</evidence>
<organism evidence="1 2">
    <name type="scientific">Streptomyces phage Coruscant</name>
    <dbReference type="NCBI Taxonomy" id="2739834"/>
    <lineage>
        <taxon>Viruses</taxon>
        <taxon>Duplodnaviria</taxon>
        <taxon>Heunggongvirae</taxon>
        <taxon>Uroviricota</taxon>
        <taxon>Caudoviricetes</taxon>
        <taxon>Stanwilliamsviridae</taxon>
        <taxon>Boydwoodruffvirinae</taxon>
        <taxon>Coruscantvirus</taxon>
        <taxon>Coruscantvirus coruscant</taxon>
    </lineage>
</organism>
<dbReference type="Proteomes" id="UP000515922">
    <property type="component" value="Segment"/>
</dbReference>
<proteinExistence type="predicted"/>
<keyword evidence="2" id="KW-1185">Reference proteome</keyword>
<dbReference type="EMBL" id="MT711976">
    <property type="protein sequence ID" value="QMP84257.1"/>
    <property type="molecule type" value="Genomic_DNA"/>
</dbReference>
<name>A0A7G4AW67_9CAUD</name>
<sequence length="62" mass="7104">MINDQGNPVTMNDLIDAGVLEVDGIDDDGGFLLELHWEKLKEYSIELYLKFREAEMTGEMIQ</sequence>
<protein>
    <submittedName>
        <fullName evidence="1">Uncharacterized protein</fullName>
    </submittedName>
</protein>
<accession>A0A7G4AW67</accession>
<gene>
    <name evidence="1" type="ORF">HUN41_00146</name>
</gene>